<dbReference type="Pfam" id="PF18029">
    <property type="entry name" value="Glyoxalase_6"/>
    <property type="match status" value="1"/>
</dbReference>
<dbReference type="AlphaFoldDB" id="A0A1F7HDG8"/>
<feature type="domain" description="VOC" evidence="1">
    <location>
        <begin position="3"/>
        <end position="118"/>
    </location>
</feature>
<evidence type="ECO:0000259" key="1">
    <source>
        <dbReference type="PROSITE" id="PS51819"/>
    </source>
</evidence>
<sequence>MLNLNSYLIFSENPQQLVEFYKKVLQKEPDWSEGGYYGFMVGSGFLTFGSHDKVHGINQNPERAMYNFETSDVKREFERIKELGAKVIAEPYAPSEDPSMLVATFADPDGNYFQLMSPMK</sequence>
<evidence type="ECO:0000313" key="3">
    <source>
        <dbReference type="Proteomes" id="UP000177027"/>
    </source>
</evidence>
<dbReference type="InterPro" id="IPR041581">
    <property type="entry name" value="Glyoxalase_6"/>
</dbReference>
<protein>
    <recommendedName>
        <fullName evidence="1">VOC domain-containing protein</fullName>
    </recommendedName>
</protein>
<dbReference type="InterPro" id="IPR029068">
    <property type="entry name" value="Glyas_Bleomycin-R_OHBP_Dase"/>
</dbReference>
<dbReference type="PROSITE" id="PS51819">
    <property type="entry name" value="VOC"/>
    <property type="match status" value="1"/>
</dbReference>
<accession>A0A1F7HDG8</accession>
<dbReference type="Proteomes" id="UP000177027">
    <property type="component" value="Unassembled WGS sequence"/>
</dbReference>
<name>A0A1F7HDG8_9BACT</name>
<dbReference type="Gene3D" id="3.10.180.10">
    <property type="entry name" value="2,3-Dihydroxybiphenyl 1,2-Dioxygenase, domain 1"/>
    <property type="match status" value="1"/>
</dbReference>
<evidence type="ECO:0000313" key="2">
    <source>
        <dbReference type="EMBL" id="OGK29248.1"/>
    </source>
</evidence>
<dbReference type="InterPro" id="IPR037523">
    <property type="entry name" value="VOC_core"/>
</dbReference>
<gene>
    <name evidence="2" type="ORF">A3D06_00800</name>
</gene>
<organism evidence="2 3">
    <name type="scientific">Candidatus Roizmanbacteria bacterium RIFCSPHIGHO2_02_FULL_40_9</name>
    <dbReference type="NCBI Taxonomy" id="1802042"/>
    <lineage>
        <taxon>Bacteria</taxon>
        <taxon>Candidatus Roizmaniibacteriota</taxon>
    </lineage>
</organism>
<proteinExistence type="predicted"/>
<comment type="caution">
    <text evidence="2">The sequence shown here is derived from an EMBL/GenBank/DDBJ whole genome shotgun (WGS) entry which is preliminary data.</text>
</comment>
<reference evidence="2 3" key="1">
    <citation type="journal article" date="2016" name="Nat. Commun.">
        <title>Thousands of microbial genomes shed light on interconnected biogeochemical processes in an aquifer system.</title>
        <authorList>
            <person name="Anantharaman K."/>
            <person name="Brown C.T."/>
            <person name="Hug L.A."/>
            <person name="Sharon I."/>
            <person name="Castelle C.J."/>
            <person name="Probst A.J."/>
            <person name="Thomas B.C."/>
            <person name="Singh A."/>
            <person name="Wilkins M.J."/>
            <person name="Karaoz U."/>
            <person name="Brodie E.L."/>
            <person name="Williams K.H."/>
            <person name="Hubbard S.S."/>
            <person name="Banfield J.F."/>
        </authorList>
    </citation>
    <scope>NUCLEOTIDE SEQUENCE [LARGE SCALE GENOMIC DNA]</scope>
</reference>
<dbReference type="EMBL" id="MFZS01000009">
    <property type="protein sequence ID" value="OGK29248.1"/>
    <property type="molecule type" value="Genomic_DNA"/>
</dbReference>
<dbReference type="SUPFAM" id="SSF54593">
    <property type="entry name" value="Glyoxalase/Bleomycin resistance protein/Dihydroxybiphenyl dioxygenase"/>
    <property type="match status" value="1"/>
</dbReference>